<evidence type="ECO:0008006" key="4">
    <source>
        <dbReference type="Google" id="ProtNLM"/>
    </source>
</evidence>
<evidence type="ECO:0000256" key="1">
    <source>
        <dbReference type="SAM" id="MobiDB-lite"/>
    </source>
</evidence>
<dbReference type="EMBL" id="JANBUH010000804">
    <property type="protein sequence ID" value="KAJ2749375.1"/>
    <property type="molecule type" value="Genomic_DNA"/>
</dbReference>
<gene>
    <name evidence="2" type="ORF">GGI19_005692</name>
</gene>
<reference evidence="2" key="1">
    <citation type="submission" date="2022-07" db="EMBL/GenBank/DDBJ databases">
        <title>Phylogenomic reconstructions and comparative analyses of Kickxellomycotina fungi.</title>
        <authorList>
            <person name="Reynolds N.K."/>
            <person name="Stajich J.E."/>
            <person name="Barry K."/>
            <person name="Grigoriev I.V."/>
            <person name="Crous P."/>
            <person name="Smith M.E."/>
        </authorList>
    </citation>
    <scope>NUCLEOTIDE SEQUENCE</scope>
    <source>
        <strain evidence="2">BCRC 34297</strain>
    </source>
</reference>
<organism evidence="2 3">
    <name type="scientific">Coemansia pectinata</name>
    <dbReference type="NCBI Taxonomy" id="1052879"/>
    <lineage>
        <taxon>Eukaryota</taxon>
        <taxon>Fungi</taxon>
        <taxon>Fungi incertae sedis</taxon>
        <taxon>Zoopagomycota</taxon>
        <taxon>Kickxellomycotina</taxon>
        <taxon>Kickxellomycetes</taxon>
        <taxon>Kickxellales</taxon>
        <taxon>Kickxellaceae</taxon>
        <taxon>Coemansia</taxon>
    </lineage>
</organism>
<dbReference type="AlphaFoldDB" id="A0A9W8L937"/>
<evidence type="ECO:0000313" key="2">
    <source>
        <dbReference type="EMBL" id="KAJ2749375.1"/>
    </source>
</evidence>
<feature type="compositionally biased region" description="Acidic residues" evidence="1">
    <location>
        <begin position="66"/>
        <end position="75"/>
    </location>
</feature>
<feature type="compositionally biased region" description="Polar residues" evidence="1">
    <location>
        <begin position="596"/>
        <end position="609"/>
    </location>
</feature>
<feature type="compositionally biased region" description="Basic and acidic residues" evidence="1">
    <location>
        <begin position="547"/>
        <end position="595"/>
    </location>
</feature>
<proteinExistence type="predicted"/>
<dbReference type="Proteomes" id="UP001140011">
    <property type="component" value="Unassembled WGS sequence"/>
</dbReference>
<feature type="compositionally biased region" description="Basic and acidic residues" evidence="1">
    <location>
        <begin position="635"/>
        <end position="658"/>
    </location>
</feature>
<evidence type="ECO:0000313" key="3">
    <source>
        <dbReference type="Proteomes" id="UP001140011"/>
    </source>
</evidence>
<name>A0A9W8L937_9FUNG</name>
<sequence>MSFQQTSDEAARKAKGKLAAKASRRETMYEVPDSSRTPSPPNPDSTISRALAASELSDSNSGALVPDDDDDDGDDGVVQQGQHLIGDIARIVSGQHATSASVQQELLTTRERLSAVEQRLQVQAHEQTRQTSLIVALQQQQQEATQQQQTMFATLFAKLGISSSAVPTPQVPATSSIVAPSLVQIVPTLVVSSDNGQAANSASGSRSPSVPDNFELADLSFQEPVNDNAPSITASDERFGKAYGKMAATELVGAIGTLKDKVESSANGASGGFVEDQQSPEALYAAHAAEAKLKFDTTFVARDTEDAVSVSTSFTRGHQEYFPPLTITASVAAERWMIFKELFKVLKDTPHMPVDSPTFGTGLKTDVDDSVPLLRGLRHKMFGCALSHDEHGARIILASMGTDSGNRFRQKLERWVLDGKGTTWSDMCDLTLETFPPSMSTWVARDKLRELFWSGPGGILKHVTAFEDLRMYAKLGERSEETEHIFMSSIDSTLRMMLFTHMSSTKPRSEPGKPPPSRWHIDELYDYVCNMRATYELLVGKHHRHEGHGDEQRSERQSEYRGSRRSEYRDGAPREHRHERRSEDCRDYRKERTTENRSQAYPTSNQRKGYNQRKEQRSDDNYRNDQSGSSIHRNQRYDNRSQHAERAGNDRSSRRSFDKPATTARKVEVAVADSESEAGNVLESDSDGEPGPNVFTINVEGCSSSVEEDYDSEVDSYNDNIDRFQITIMSEAQSIEDAPTSTVVFTPLGGGRLLCK</sequence>
<feature type="region of interest" description="Disordered" evidence="1">
    <location>
        <begin position="1"/>
        <end position="78"/>
    </location>
</feature>
<feature type="compositionally biased region" description="Basic and acidic residues" evidence="1">
    <location>
        <begin position="612"/>
        <end position="623"/>
    </location>
</feature>
<accession>A0A9W8L937</accession>
<feature type="region of interest" description="Disordered" evidence="1">
    <location>
        <begin position="543"/>
        <end position="692"/>
    </location>
</feature>
<comment type="caution">
    <text evidence="2">The sequence shown here is derived from an EMBL/GenBank/DDBJ whole genome shotgun (WGS) entry which is preliminary data.</text>
</comment>
<dbReference type="OrthoDB" id="5750733at2759"/>
<keyword evidence="3" id="KW-1185">Reference proteome</keyword>
<protein>
    <recommendedName>
        <fullName evidence="4">Gag protein</fullName>
    </recommendedName>
</protein>